<dbReference type="CDD" id="cd00118">
    <property type="entry name" value="LysM"/>
    <property type="match status" value="2"/>
</dbReference>
<keyword evidence="5" id="KW-0732">Signal</keyword>
<keyword evidence="2" id="KW-0843">Virulence</keyword>
<feature type="chain" id="PRO_5001979928" description="LysM domain-containing protein" evidence="5">
    <location>
        <begin position="19"/>
        <end position="166"/>
    </location>
</feature>
<keyword evidence="8" id="KW-1185">Reference proteome</keyword>
<protein>
    <recommendedName>
        <fullName evidence="6">LysM domain-containing protein</fullName>
    </recommendedName>
</protein>
<feature type="signal peptide" evidence="5">
    <location>
        <begin position="1"/>
        <end position="18"/>
    </location>
</feature>
<comment type="similarity">
    <text evidence="3">Belongs to the secreted LysM effector family.</text>
</comment>
<dbReference type="InterPro" id="IPR018392">
    <property type="entry name" value="LysM"/>
</dbReference>
<dbReference type="SUPFAM" id="SSF54106">
    <property type="entry name" value="LysM domain"/>
    <property type="match status" value="2"/>
</dbReference>
<feature type="domain" description="LysM" evidence="6">
    <location>
        <begin position="49"/>
        <end position="95"/>
    </location>
</feature>
<dbReference type="InterPro" id="IPR052210">
    <property type="entry name" value="LysM1-like"/>
</dbReference>
<keyword evidence="1" id="KW-0147">Chitin-binding</keyword>
<accession>A0A0A1TSE5</accession>
<dbReference type="GO" id="GO:0008061">
    <property type="term" value="F:chitin binding"/>
    <property type="evidence" value="ECO:0007669"/>
    <property type="project" value="UniProtKB-KW"/>
</dbReference>
<dbReference type="Pfam" id="PF01476">
    <property type="entry name" value="LysM"/>
    <property type="match status" value="1"/>
</dbReference>
<evidence type="ECO:0000256" key="5">
    <source>
        <dbReference type="SAM" id="SignalP"/>
    </source>
</evidence>
<evidence type="ECO:0000256" key="3">
    <source>
        <dbReference type="ARBA" id="ARBA00044955"/>
    </source>
</evidence>
<feature type="region of interest" description="Disordered" evidence="4">
    <location>
        <begin position="23"/>
        <end position="43"/>
    </location>
</feature>
<sequence length="166" mass="18304">MQFKTSVALALLPHLIAARFVERRDTTATPTSPPGPSPTKPGIAPDCDKFHQIISGDACFVLEDEYKITDKQLHAWNKGIDQYCSNLVPGEYVCVHVPGALPAPPSPTLPGTKDDCKNYYKVQGGDTCPKIEGQYGITHDQFRAWNPHVQQDCQGLWADYYVCIGV</sequence>
<evidence type="ECO:0000313" key="7">
    <source>
        <dbReference type="EMBL" id="CEJ94402.1"/>
    </source>
</evidence>
<dbReference type="InterPro" id="IPR036779">
    <property type="entry name" value="LysM_dom_sf"/>
</dbReference>
<dbReference type="Proteomes" id="UP000039046">
    <property type="component" value="Unassembled WGS sequence"/>
</dbReference>
<evidence type="ECO:0000256" key="1">
    <source>
        <dbReference type="ARBA" id="ARBA00022669"/>
    </source>
</evidence>
<proteinExistence type="inferred from homology"/>
<dbReference type="PANTHER" id="PTHR34997">
    <property type="entry name" value="AM15"/>
    <property type="match status" value="1"/>
</dbReference>
<gene>
    <name evidence="7" type="ORF">VHEMI09937</name>
</gene>
<evidence type="ECO:0000256" key="4">
    <source>
        <dbReference type="SAM" id="MobiDB-lite"/>
    </source>
</evidence>
<name>A0A0A1TSE5_9HYPO</name>
<reference evidence="7 8" key="1">
    <citation type="journal article" date="2015" name="Genome Announc.">
        <title>Draft Genome Sequence and Gene Annotation of the Entomopathogenic Fungus Verticillium hemipterigenum.</title>
        <authorList>
            <person name="Horn F."/>
            <person name="Habel A."/>
            <person name="Scharf D.H."/>
            <person name="Dworschak J."/>
            <person name="Brakhage A.A."/>
            <person name="Guthke R."/>
            <person name="Hertweck C."/>
            <person name="Linde J."/>
        </authorList>
    </citation>
    <scope>NUCLEOTIDE SEQUENCE [LARGE SCALE GENOMIC DNA]</scope>
</reference>
<dbReference type="STRING" id="1531966.A0A0A1TSE5"/>
<dbReference type="EMBL" id="CDHN01000007">
    <property type="protein sequence ID" value="CEJ94402.1"/>
    <property type="molecule type" value="Genomic_DNA"/>
</dbReference>
<dbReference type="PANTHER" id="PTHR34997:SF1">
    <property type="entry name" value="PEPTIDOGLYCAN-BINDING LYSIN DOMAIN"/>
    <property type="match status" value="1"/>
</dbReference>
<dbReference type="SMART" id="SM00257">
    <property type="entry name" value="LysM"/>
    <property type="match status" value="2"/>
</dbReference>
<dbReference type="AlphaFoldDB" id="A0A0A1TSE5"/>
<dbReference type="Gene3D" id="3.10.350.10">
    <property type="entry name" value="LysM domain"/>
    <property type="match status" value="2"/>
</dbReference>
<dbReference type="HOGENOM" id="CLU_010591_1_0_1"/>
<organism evidence="7 8">
    <name type="scientific">[Torrubiella] hemipterigena</name>
    <dbReference type="NCBI Taxonomy" id="1531966"/>
    <lineage>
        <taxon>Eukaryota</taxon>
        <taxon>Fungi</taxon>
        <taxon>Dikarya</taxon>
        <taxon>Ascomycota</taxon>
        <taxon>Pezizomycotina</taxon>
        <taxon>Sordariomycetes</taxon>
        <taxon>Hypocreomycetidae</taxon>
        <taxon>Hypocreales</taxon>
        <taxon>Clavicipitaceae</taxon>
        <taxon>Clavicipitaceae incertae sedis</taxon>
        <taxon>'Torrubiella' clade</taxon>
    </lineage>
</organism>
<evidence type="ECO:0000313" key="8">
    <source>
        <dbReference type="Proteomes" id="UP000039046"/>
    </source>
</evidence>
<evidence type="ECO:0000259" key="6">
    <source>
        <dbReference type="PROSITE" id="PS51782"/>
    </source>
</evidence>
<dbReference type="PROSITE" id="PS51782">
    <property type="entry name" value="LYSM"/>
    <property type="match status" value="2"/>
</dbReference>
<evidence type="ECO:0000256" key="2">
    <source>
        <dbReference type="ARBA" id="ARBA00023026"/>
    </source>
</evidence>
<feature type="domain" description="LysM" evidence="6">
    <location>
        <begin position="118"/>
        <end position="164"/>
    </location>
</feature>